<evidence type="ECO:0000256" key="5">
    <source>
        <dbReference type="SAM" id="MobiDB-lite"/>
    </source>
</evidence>
<proteinExistence type="predicted"/>
<dbReference type="InterPro" id="IPR000421">
    <property type="entry name" value="FA58C"/>
</dbReference>
<sequence>MKRLYCLAALLLGQGHLIAAGLVLPPWPSGTIANASSVAATNTDNGVLRTYFASNAINGNLNTFWNDNTPGEYPDILTITSPSYIILNGVTLVSNPDGVPIDFSIDTWDGSDWNEAATVTGNNGTVVRLPFSNNITTTKVRLTVTQDQYVSKGEYTRVTVLWPGVIPPEDYAATTTLVSTTSTTATSTATGAPTATTTSATATATTASAPNQASGSDGSSSDSSTGLSTGAKAGIGVAVPLVVIILGLGIFWFWWKSKQRKAAAAAAAVPPSGNAAMGYYKPEVRRAPTEVAGNALSEADDTSVSPPRGGTNQPTVLPIYELNGDHAAITHYPPARPAPGGFNR</sequence>
<dbReference type="GeneID" id="55990877"/>
<dbReference type="EMBL" id="CP055899">
    <property type="protein sequence ID" value="QKX56271.1"/>
    <property type="molecule type" value="Genomic_DNA"/>
</dbReference>
<evidence type="ECO:0000313" key="10">
    <source>
        <dbReference type="Proteomes" id="UP000509510"/>
    </source>
</evidence>
<name>A0A7H8QS32_TALRU</name>
<feature type="domain" description="F5/8 type C" evidence="8">
    <location>
        <begin position="49"/>
        <end position="146"/>
    </location>
</feature>
<gene>
    <name evidence="9" type="ORF">TRUGW13939_03372</name>
</gene>
<organism evidence="9 10">
    <name type="scientific">Talaromyces rugulosus</name>
    <name type="common">Penicillium rugulosum</name>
    <dbReference type="NCBI Taxonomy" id="121627"/>
    <lineage>
        <taxon>Eukaryota</taxon>
        <taxon>Fungi</taxon>
        <taxon>Dikarya</taxon>
        <taxon>Ascomycota</taxon>
        <taxon>Pezizomycotina</taxon>
        <taxon>Eurotiomycetes</taxon>
        <taxon>Eurotiomycetidae</taxon>
        <taxon>Eurotiales</taxon>
        <taxon>Trichocomaceae</taxon>
        <taxon>Talaromyces</taxon>
        <taxon>Talaromyces sect. Islandici</taxon>
    </lineage>
</organism>
<feature type="region of interest" description="Disordered" evidence="5">
    <location>
        <begin position="182"/>
        <end position="227"/>
    </location>
</feature>
<dbReference type="GO" id="GO:0071944">
    <property type="term" value="C:cell periphery"/>
    <property type="evidence" value="ECO:0007669"/>
    <property type="project" value="UniProtKB-ARBA"/>
</dbReference>
<dbReference type="InterPro" id="IPR008979">
    <property type="entry name" value="Galactose-bd-like_sf"/>
</dbReference>
<dbReference type="OrthoDB" id="10036721at2759"/>
<evidence type="ECO:0000256" key="2">
    <source>
        <dbReference type="ARBA" id="ARBA00022692"/>
    </source>
</evidence>
<comment type="subcellular location">
    <subcellularLocation>
        <location evidence="1">Membrane</location>
        <topology evidence="1">Single-pass membrane protein</topology>
    </subcellularLocation>
</comment>
<feature type="transmembrane region" description="Helical" evidence="6">
    <location>
        <begin position="233"/>
        <end position="255"/>
    </location>
</feature>
<dbReference type="AlphaFoldDB" id="A0A7H8QS32"/>
<feature type="signal peptide" evidence="7">
    <location>
        <begin position="1"/>
        <end position="20"/>
    </location>
</feature>
<evidence type="ECO:0000256" key="6">
    <source>
        <dbReference type="SAM" id="Phobius"/>
    </source>
</evidence>
<feature type="chain" id="PRO_5028992370" description="F5/8 type C domain-containing protein" evidence="7">
    <location>
        <begin position="21"/>
        <end position="344"/>
    </location>
</feature>
<dbReference type="SUPFAM" id="SSF49785">
    <property type="entry name" value="Galactose-binding domain-like"/>
    <property type="match status" value="1"/>
</dbReference>
<dbReference type="GO" id="GO:0016020">
    <property type="term" value="C:membrane"/>
    <property type="evidence" value="ECO:0007669"/>
    <property type="project" value="UniProtKB-SubCell"/>
</dbReference>
<reference evidence="10" key="1">
    <citation type="submission" date="2020-06" db="EMBL/GenBank/DDBJ databases">
        <title>A chromosome-scale genome assembly of Talaromyces rugulosus W13939.</title>
        <authorList>
            <person name="Wang B."/>
            <person name="Guo L."/>
            <person name="Ye K."/>
            <person name="Wang L."/>
        </authorList>
    </citation>
    <scope>NUCLEOTIDE SEQUENCE [LARGE SCALE GENOMIC DNA]</scope>
    <source>
        <strain evidence="10">W13939</strain>
    </source>
</reference>
<evidence type="ECO:0000256" key="4">
    <source>
        <dbReference type="ARBA" id="ARBA00023136"/>
    </source>
</evidence>
<evidence type="ECO:0000256" key="3">
    <source>
        <dbReference type="ARBA" id="ARBA00022989"/>
    </source>
</evidence>
<dbReference type="PANTHER" id="PTHR15549">
    <property type="entry name" value="PAIRED IMMUNOGLOBULIN-LIKE TYPE 2 RECEPTOR"/>
    <property type="match status" value="1"/>
</dbReference>
<evidence type="ECO:0000259" key="8">
    <source>
        <dbReference type="Pfam" id="PF00754"/>
    </source>
</evidence>
<keyword evidence="2 6" id="KW-0812">Transmembrane</keyword>
<keyword evidence="10" id="KW-1185">Reference proteome</keyword>
<dbReference type="Gene3D" id="2.60.120.260">
    <property type="entry name" value="Galactose-binding domain-like"/>
    <property type="match status" value="1"/>
</dbReference>
<accession>A0A7H8QS32</accession>
<dbReference type="InterPro" id="IPR051694">
    <property type="entry name" value="Immunoregulatory_rcpt-like"/>
</dbReference>
<dbReference type="KEGG" id="trg:TRUGW13939_03372"/>
<evidence type="ECO:0000313" key="9">
    <source>
        <dbReference type="EMBL" id="QKX56271.1"/>
    </source>
</evidence>
<protein>
    <recommendedName>
        <fullName evidence="8">F5/8 type C domain-containing protein</fullName>
    </recommendedName>
</protein>
<keyword evidence="4 6" id="KW-0472">Membrane</keyword>
<evidence type="ECO:0000256" key="7">
    <source>
        <dbReference type="SAM" id="SignalP"/>
    </source>
</evidence>
<dbReference type="Proteomes" id="UP000509510">
    <property type="component" value="Chromosome II"/>
</dbReference>
<keyword evidence="7" id="KW-0732">Signal</keyword>
<dbReference type="RefSeq" id="XP_035342449.1">
    <property type="nucleotide sequence ID" value="XM_035486556.1"/>
</dbReference>
<dbReference type="Pfam" id="PF00754">
    <property type="entry name" value="F5_F8_type_C"/>
    <property type="match status" value="1"/>
</dbReference>
<evidence type="ECO:0000256" key="1">
    <source>
        <dbReference type="ARBA" id="ARBA00004167"/>
    </source>
</evidence>
<dbReference type="PANTHER" id="PTHR15549:SF26">
    <property type="entry name" value="AXIAL BUDDING PATTERN PROTEIN 2-RELATED"/>
    <property type="match status" value="1"/>
</dbReference>
<keyword evidence="3 6" id="KW-1133">Transmembrane helix</keyword>